<comment type="caution">
    <text evidence="2">The sequence shown here is derived from an EMBL/GenBank/DDBJ whole genome shotgun (WGS) entry which is preliminary data.</text>
</comment>
<keyword evidence="3" id="KW-1185">Reference proteome</keyword>
<evidence type="ECO:0000313" key="3">
    <source>
        <dbReference type="Proteomes" id="UP001519310"/>
    </source>
</evidence>
<organism evidence="2 3">
    <name type="scientific">Streptomyces avidinii</name>
    <dbReference type="NCBI Taxonomy" id="1895"/>
    <lineage>
        <taxon>Bacteria</taxon>
        <taxon>Bacillati</taxon>
        <taxon>Actinomycetota</taxon>
        <taxon>Actinomycetes</taxon>
        <taxon>Kitasatosporales</taxon>
        <taxon>Streptomycetaceae</taxon>
        <taxon>Streptomyces</taxon>
    </lineage>
</organism>
<protein>
    <submittedName>
        <fullName evidence="2">Uncharacterized protein</fullName>
    </submittedName>
</protein>
<dbReference type="Proteomes" id="UP001519310">
    <property type="component" value="Unassembled WGS sequence"/>
</dbReference>
<reference evidence="2 3" key="1">
    <citation type="submission" date="2021-03" db="EMBL/GenBank/DDBJ databases">
        <title>Genomic Encyclopedia of Type Strains, Phase IV (KMG-IV): sequencing the most valuable type-strain genomes for metagenomic binning, comparative biology and taxonomic classification.</title>
        <authorList>
            <person name="Goeker M."/>
        </authorList>
    </citation>
    <scope>NUCLEOTIDE SEQUENCE [LARGE SCALE GENOMIC DNA]</scope>
    <source>
        <strain evidence="2 3">DSM 40526</strain>
    </source>
</reference>
<feature type="region of interest" description="Disordered" evidence="1">
    <location>
        <begin position="1"/>
        <end position="59"/>
    </location>
</feature>
<accession>A0ABS4KZM1</accession>
<dbReference type="EMBL" id="JAGGLQ010000002">
    <property type="protein sequence ID" value="MBP2035478.1"/>
    <property type="molecule type" value="Genomic_DNA"/>
</dbReference>
<proteinExistence type="predicted"/>
<dbReference type="RefSeq" id="WP_189968574.1">
    <property type="nucleotide sequence ID" value="NZ_BMVL01000005.1"/>
</dbReference>
<gene>
    <name evidence="2" type="ORF">J2Z77_001265</name>
</gene>
<name>A0ABS4KZM1_STRAV</name>
<evidence type="ECO:0000313" key="2">
    <source>
        <dbReference type="EMBL" id="MBP2035478.1"/>
    </source>
</evidence>
<evidence type="ECO:0000256" key="1">
    <source>
        <dbReference type="SAM" id="MobiDB-lite"/>
    </source>
</evidence>
<sequence>MGDAQQPEARRSGKGAATPQESRHLKAAQPKSPKKAGGDQESRSQTGGPTPREQRPDHP</sequence>